<feature type="domain" description="CpcD-like" evidence="10">
    <location>
        <begin position="1"/>
        <end position="56"/>
    </location>
</feature>
<dbReference type="Pfam" id="PF01383">
    <property type="entry name" value="CpcD"/>
    <property type="match status" value="1"/>
</dbReference>
<evidence type="ECO:0000256" key="2">
    <source>
        <dbReference type="ARBA" id="ARBA00019361"/>
    </source>
</evidence>
<keyword evidence="4" id="KW-0042">Antenna complex</keyword>
<dbReference type="AlphaFoldDB" id="A0A1L9QRW6"/>
<sequence length="67" mass="7764">MRMFKVTACVPSLSRIRTQRELQNTYFTKLVPYDNWFREQQRIMKMGGKILKVELATGKVGTNAGLI</sequence>
<proteinExistence type="inferred from homology"/>
<evidence type="ECO:0000256" key="4">
    <source>
        <dbReference type="ARBA" id="ARBA00022549"/>
    </source>
</evidence>
<evidence type="ECO:0000313" key="12">
    <source>
        <dbReference type="Proteomes" id="UP000183940"/>
    </source>
</evidence>
<evidence type="ECO:0000256" key="9">
    <source>
        <dbReference type="PIRNR" id="PIRNR000083"/>
    </source>
</evidence>
<evidence type="ECO:0000259" key="10">
    <source>
        <dbReference type="PROSITE" id="PS51441"/>
    </source>
</evidence>
<dbReference type="EMBL" id="MLAW01000018">
    <property type="protein sequence ID" value="OJJ25327.1"/>
    <property type="molecule type" value="Genomic_DNA"/>
</dbReference>
<keyword evidence="7 9" id="KW-0472">Membrane</keyword>
<dbReference type="STRING" id="1925591.BI308_11920"/>
<evidence type="ECO:0000256" key="3">
    <source>
        <dbReference type="ARBA" id="ARBA00022531"/>
    </source>
</evidence>
<name>A0A1L9QRW6_9CYAN</name>
<comment type="subcellular location">
    <subcellularLocation>
        <location evidence="9">Cellular thylakoid membrane</location>
        <topology evidence="9">Peripheral membrane protein</topology>
        <orientation evidence="9">Cytoplasmic side</orientation>
    </subcellularLocation>
    <text evidence="9">This protein occurs in the rod, it is associated with allophycocyanin.</text>
</comment>
<dbReference type="Gene3D" id="3.30.1490.170">
    <property type="entry name" value="Allophycocyanin linker chain (domain)"/>
    <property type="match status" value="1"/>
</dbReference>
<comment type="caution">
    <text evidence="11">The sequence shown here is derived from an EMBL/GenBank/DDBJ whole genome shotgun (WGS) entry which is preliminary data.</text>
</comment>
<evidence type="ECO:0000256" key="8">
    <source>
        <dbReference type="ARBA" id="ARBA00025055"/>
    </source>
</evidence>
<dbReference type="SMART" id="SM01094">
    <property type="entry name" value="CpcD"/>
    <property type="match status" value="1"/>
</dbReference>
<dbReference type="InterPro" id="IPR008213">
    <property type="entry name" value="CpcD-like_dom"/>
</dbReference>
<keyword evidence="3 9" id="KW-0602">Photosynthesis</keyword>
<dbReference type="SUPFAM" id="SSF54580">
    <property type="entry name" value="Allophycocyanin linker chain (domain)"/>
    <property type="match status" value="1"/>
</dbReference>
<organism evidence="11 12">
    <name type="scientific">Roseofilum reptotaenium AO1-A</name>
    <dbReference type="NCBI Taxonomy" id="1925591"/>
    <lineage>
        <taxon>Bacteria</taxon>
        <taxon>Bacillati</taxon>
        <taxon>Cyanobacteriota</taxon>
        <taxon>Cyanophyceae</taxon>
        <taxon>Desertifilales</taxon>
        <taxon>Desertifilaceae</taxon>
        <taxon>Roseofilum</taxon>
    </lineage>
</organism>
<evidence type="ECO:0000256" key="5">
    <source>
        <dbReference type="ARBA" id="ARBA00022738"/>
    </source>
</evidence>
<reference evidence="11" key="1">
    <citation type="submission" date="2016-10" db="EMBL/GenBank/DDBJ databases">
        <title>CRISPR-Cas defence system in Roseofilum reptotaenium: evidence of a bacteriophage-cyanobacterium arms race in the coral black band disease.</title>
        <authorList>
            <person name="Buerger P."/>
            <person name="Wood-Charlson E.M."/>
            <person name="Weynberg K.D."/>
            <person name="Willis B."/>
            <person name="Van Oppen M.J."/>
        </authorList>
    </citation>
    <scope>NUCLEOTIDE SEQUENCE [LARGE SCALE GENOMIC DNA]</scope>
    <source>
        <strain evidence="11">AO1-A</strain>
    </source>
</reference>
<evidence type="ECO:0000256" key="6">
    <source>
        <dbReference type="ARBA" id="ARBA00023078"/>
    </source>
</evidence>
<comment type="function">
    <text evidence="8 9">Rod linker protein, associated with allophycocyanin. Linker polypeptides determine the state of aggregation and the location of the disk-shaped phycobiliprotein units within the phycobilisome and modulate their spectroscopic properties in order to mediate a directed and optimal energy transfer.</text>
</comment>
<accession>A0A1L9QRW6</accession>
<keyword evidence="6 9" id="KW-0793">Thylakoid</keyword>
<dbReference type="InterPro" id="IPR011134">
    <property type="entry name" value="Allophyco_linker"/>
</dbReference>
<dbReference type="GO" id="GO:0030089">
    <property type="term" value="C:phycobilisome"/>
    <property type="evidence" value="ECO:0007669"/>
    <property type="project" value="UniProtKB-UniRule"/>
</dbReference>
<gene>
    <name evidence="11" type="ORF">BI308_11920</name>
</gene>
<evidence type="ECO:0000313" key="11">
    <source>
        <dbReference type="EMBL" id="OJJ25327.1"/>
    </source>
</evidence>
<dbReference type="Proteomes" id="UP000183940">
    <property type="component" value="Unassembled WGS sequence"/>
</dbReference>
<dbReference type="PIRSF" id="PIRSF000083">
    <property type="entry name" value="Allophyco_linker"/>
    <property type="match status" value="1"/>
</dbReference>
<keyword evidence="5 9" id="KW-0605">Phycobilisome</keyword>
<dbReference type="GO" id="GO:0031676">
    <property type="term" value="C:plasma membrane-derived thylakoid membrane"/>
    <property type="evidence" value="ECO:0007669"/>
    <property type="project" value="UniProtKB-SubCell"/>
</dbReference>
<dbReference type="GO" id="GO:0015979">
    <property type="term" value="P:photosynthesis"/>
    <property type="evidence" value="ECO:0007669"/>
    <property type="project" value="UniProtKB-KW"/>
</dbReference>
<evidence type="ECO:0000256" key="1">
    <source>
        <dbReference type="ARBA" id="ARBA00005304"/>
    </source>
</evidence>
<comment type="similarity">
    <text evidence="1 9">Belongs to the phycobilisome linker protein family.</text>
</comment>
<protein>
    <recommendedName>
        <fullName evidence="2 9">Phycobilisome 7.8 kDa linker polypeptide, allophycocyanin-associated, core</fullName>
    </recommendedName>
</protein>
<dbReference type="PROSITE" id="PS51441">
    <property type="entry name" value="CPCD_LIKE"/>
    <property type="match status" value="1"/>
</dbReference>
<dbReference type="InterPro" id="IPR011064">
    <property type="entry name" value="Allophyco_linker_chain"/>
</dbReference>
<keyword evidence="12" id="KW-1185">Reference proteome</keyword>
<evidence type="ECO:0000256" key="7">
    <source>
        <dbReference type="ARBA" id="ARBA00023136"/>
    </source>
</evidence>